<dbReference type="GO" id="GO:0003677">
    <property type="term" value="F:DNA binding"/>
    <property type="evidence" value="ECO:0007669"/>
    <property type="project" value="UniProtKB-KW"/>
</dbReference>
<reference evidence="5 6" key="1">
    <citation type="submission" date="2015-08" db="EMBL/GenBank/DDBJ databases">
        <authorList>
            <person name="Babu N.S."/>
            <person name="Beckwith C.J."/>
            <person name="Beseler K.G."/>
            <person name="Brison A."/>
            <person name="Carone J.V."/>
            <person name="Caskin T.P."/>
            <person name="Diamond M."/>
            <person name="Durham M.E."/>
            <person name="Foxe J.M."/>
            <person name="Go M."/>
            <person name="Henderson B.A."/>
            <person name="Jones I.B."/>
            <person name="McGettigan J.A."/>
            <person name="Micheletti S.J."/>
            <person name="Nasrallah M.E."/>
            <person name="Ortiz D."/>
            <person name="Piller C.R."/>
            <person name="Privatt S.R."/>
            <person name="Schneider S.L."/>
            <person name="Sharp S."/>
            <person name="Smith T.C."/>
            <person name="Stanton J.D."/>
            <person name="Ullery H.E."/>
            <person name="Wilson R.J."/>
            <person name="Serrano M.G."/>
            <person name="Buck G."/>
            <person name="Lee V."/>
            <person name="Wang Y."/>
            <person name="Carvalho R."/>
            <person name="Voegtly L."/>
            <person name="Shi R."/>
            <person name="Duckworth R."/>
            <person name="Johnson A."/>
            <person name="Loviza R."/>
            <person name="Walstead R."/>
            <person name="Shah Z."/>
            <person name="Kiflezghi M."/>
            <person name="Wade K."/>
            <person name="Ball S.L."/>
            <person name="Bradley K.W."/>
            <person name="Asai D.J."/>
            <person name="Bowman C.A."/>
            <person name="Russell D.A."/>
            <person name="Pope W.H."/>
            <person name="Jacobs-Sera D."/>
            <person name="Hendrix R.W."/>
            <person name="Hatfull G.F."/>
        </authorList>
    </citation>
    <scope>NUCLEOTIDE SEQUENCE [LARGE SCALE GENOMIC DNA]</scope>
    <source>
        <strain evidence="5 6">DSM 27648</strain>
    </source>
</reference>
<evidence type="ECO:0000256" key="1">
    <source>
        <dbReference type="ARBA" id="ARBA00022553"/>
    </source>
</evidence>
<evidence type="ECO:0000259" key="4">
    <source>
        <dbReference type="PROSITE" id="PS50110"/>
    </source>
</evidence>
<dbReference type="Pfam" id="PF00072">
    <property type="entry name" value="Response_reg"/>
    <property type="match status" value="1"/>
</dbReference>
<organism evidence="5 6">
    <name type="scientific">Labilithrix luteola</name>
    <dbReference type="NCBI Taxonomy" id="1391654"/>
    <lineage>
        <taxon>Bacteria</taxon>
        <taxon>Pseudomonadati</taxon>
        <taxon>Myxococcota</taxon>
        <taxon>Polyangia</taxon>
        <taxon>Polyangiales</taxon>
        <taxon>Labilitrichaceae</taxon>
        <taxon>Labilithrix</taxon>
    </lineage>
</organism>
<proteinExistence type="predicted"/>
<dbReference type="AlphaFoldDB" id="A0A0K1PL02"/>
<dbReference type="InterPro" id="IPR016032">
    <property type="entry name" value="Sig_transdc_resp-reg_C-effctor"/>
</dbReference>
<dbReference type="InterPro" id="IPR011006">
    <property type="entry name" value="CheY-like_superfamily"/>
</dbReference>
<dbReference type="SUPFAM" id="SSF46894">
    <property type="entry name" value="C-terminal effector domain of the bipartite response regulators"/>
    <property type="match status" value="1"/>
</dbReference>
<dbReference type="PANTHER" id="PTHR44591:SF19">
    <property type="entry name" value="TWO-COMPONENT RESPONSE REGULATOR-RELATED"/>
    <property type="match status" value="1"/>
</dbReference>
<dbReference type="OrthoDB" id="9802066at2"/>
<evidence type="ECO:0000256" key="2">
    <source>
        <dbReference type="ARBA" id="ARBA00023125"/>
    </source>
</evidence>
<dbReference type="CDD" id="cd17569">
    <property type="entry name" value="REC_HupR-like"/>
    <property type="match status" value="1"/>
</dbReference>
<dbReference type="KEGG" id="llu:AKJ09_00453"/>
<keyword evidence="6" id="KW-1185">Reference proteome</keyword>
<feature type="modified residue" description="4-aspartylphosphate" evidence="3">
    <location>
        <position position="54"/>
    </location>
</feature>
<dbReference type="InterPro" id="IPR036388">
    <property type="entry name" value="WH-like_DNA-bd_sf"/>
</dbReference>
<name>A0A0K1PL02_9BACT</name>
<gene>
    <name evidence="5" type="ORF">AKJ09_00453</name>
</gene>
<dbReference type="Gene3D" id="3.40.50.2300">
    <property type="match status" value="1"/>
</dbReference>
<dbReference type="InterPro" id="IPR000792">
    <property type="entry name" value="Tscrpt_reg_LuxR_C"/>
</dbReference>
<sequence length="193" mass="21532">MSQETILLVDDEAHVVEALARTVRNSGYRILEASSGAKALEILARESVDLVISDIAMPEMSGLDLLRGIRVAYPRVLRFVLTGFASLESAITAINDGHVDRYLTKPWETEELRKTVREALDGRHLPLSVKLDPPLSPRLNQTLERLVRGVCPKDIATDLGVSAHTARQYVKVLYRRFDVTTRAELLVKVFGAR</sequence>
<dbReference type="Proteomes" id="UP000064967">
    <property type="component" value="Chromosome"/>
</dbReference>
<feature type="domain" description="Response regulatory" evidence="4">
    <location>
        <begin position="5"/>
        <end position="120"/>
    </location>
</feature>
<keyword evidence="1 3" id="KW-0597">Phosphoprotein</keyword>
<dbReference type="SUPFAM" id="SSF52172">
    <property type="entry name" value="CheY-like"/>
    <property type="match status" value="1"/>
</dbReference>
<protein>
    <submittedName>
        <fullName evidence="5">Response regulator</fullName>
    </submittedName>
</protein>
<dbReference type="SMART" id="SM00421">
    <property type="entry name" value="HTH_LUXR"/>
    <property type="match status" value="1"/>
</dbReference>
<dbReference type="STRING" id="1391654.AKJ09_00453"/>
<dbReference type="RefSeq" id="WP_146645486.1">
    <property type="nucleotide sequence ID" value="NZ_CP012333.1"/>
</dbReference>
<dbReference type="PANTHER" id="PTHR44591">
    <property type="entry name" value="STRESS RESPONSE REGULATOR PROTEIN 1"/>
    <property type="match status" value="1"/>
</dbReference>
<dbReference type="GO" id="GO:0006355">
    <property type="term" value="P:regulation of DNA-templated transcription"/>
    <property type="evidence" value="ECO:0007669"/>
    <property type="project" value="InterPro"/>
</dbReference>
<dbReference type="Gene3D" id="1.10.10.10">
    <property type="entry name" value="Winged helix-like DNA-binding domain superfamily/Winged helix DNA-binding domain"/>
    <property type="match status" value="1"/>
</dbReference>
<dbReference type="InterPro" id="IPR001789">
    <property type="entry name" value="Sig_transdc_resp-reg_receiver"/>
</dbReference>
<accession>A0A0K1PL02</accession>
<dbReference type="EMBL" id="CP012333">
    <property type="protein sequence ID" value="AKU93789.1"/>
    <property type="molecule type" value="Genomic_DNA"/>
</dbReference>
<evidence type="ECO:0000256" key="3">
    <source>
        <dbReference type="PROSITE-ProRule" id="PRU00169"/>
    </source>
</evidence>
<keyword evidence="2" id="KW-0238">DNA-binding</keyword>
<dbReference type="InterPro" id="IPR050595">
    <property type="entry name" value="Bact_response_regulator"/>
</dbReference>
<dbReference type="PROSITE" id="PS50110">
    <property type="entry name" value="RESPONSE_REGULATORY"/>
    <property type="match status" value="1"/>
</dbReference>
<evidence type="ECO:0000313" key="5">
    <source>
        <dbReference type="EMBL" id="AKU93789.1"/>
    </source>
</evidence>
<dbReference type="SMART" id="SM00448">
    <property type="entry name" value="REC"/>
    <property type="match status" value="1"/>
</dbReference>
<dbReference type="GO" id="GO:0000160">
    <property type="term" value="P:phosphorelay signal transduction system"/>
    <property type="evidence" value="ECO:0007669"/>
    <property type="project" value="InterPro"/>
</dbReference>
<evidence type="ECO:0000313" key="6">
    <source>
        <dbReference type="Proteomes" id="UP000064967"/>
    </source>
</evidence>
<dbReference type="Pfam" id="PF00196">
    <property type="entry name" value="GerE"/>
    <property type="match status" value="1"/>
</dbReference>